<evidence type="ECO:0000256" key="8">
    <source>
        <dbReference type="ARBA" id="ARBA00023012"/>
    </source>
</evidence>
<evidence type="ECO:0000256" key="2">
    <source>
        <dbReference type="ARBA" id="ARBA00012438"/>
    </source>
</evidence>
<proteinExistence type="predicted"/>
<evidence type="ECO:0000256" key="5">
    <source>
        <dbReference type="ARBA" id="ARBA00022741"/>
    </source>
</evidence>
<name>A0ABV5SWS7_9MICO</name>
<dbReference type="EC" id="2.7.13.3" evidence="2"/>
<gene>
    <name evidence="12" type="ORF">ACFFQV_17740</name>
</gene>
<feature type="coiled-coil region" evidence="9">
    <location>
        <begin position="175"/>
        <end position="202"/>
    </location>
</feature>
<keyword evidence="3" id="KW-0597">Phosphoprotein</keyword>
<dbReference type="InterPro" id="IPR050482">
    <property type="entry name" value="Sensor_HK_TwoCompSys"/>
</dbReference>
<feature type="transmembrane region" description="Helical" evidence="10">
    <location>
        <begin position="81"/>
        <end position="105"/>
    </location>
</feature>
<keyword evidence="10" id="KW-0472">Membrane</keyword>
<reference evidence="12 13" key="1">
    <citation type="submission" date="2024-09" db="EMBL/GenBank/DDBJ databases">
        <authorList>
            <person name="Sun Q."/>
            <person name="Mori K."/>
        </authorList>
    </citation>
    <scope>NUCLEOTIDE SEQUENCE [LARGE SCALE GENOMIC DNA]</scope>
    <source>
        <strain evidence="12 13">JCM 14321</strain>
    </source>
</reference>
<keyword evidence="8" id="KW-0902">Two-component regulatory system</keyword>
<accession>A0ABV5SWS7</accession>
<organism evidence="12 13">
    <name type="scientific">Agromyces lapidis</name>
    <dbReference type="NCBI Taxonomy" id="279574"/>
    <lineage>
        <taxon>Bacteria</taxon>
        <taxon>Bacillati</taxon>
        <taxon>Actinomycetota</taxon>
        <taxon>Actinomycetes</taxon>
        <taxon>Micrococcales</taxon>
        <taxon>Microbacteriaceae</taxon>
        <taxon>Agromyces</taxon>
    </lineage>
</organism>
<evidence type="ECO:0000256" key="7">
    <source>
        <dbReference type="ARBA" id="ARBA00022840"/>
    </source>
</evidence>
<keyword evidence="6 12" id="KW-0418">Kinase</keyword>
<feature type="transmembrane region" description="Helical" evidence="10">
    <location>
        <begin position="125"/>
        <end position="143"/>
    </location>
</feature>
<evidence type="ECO:0000256" key="3">
    <source>
        <dbReference type="ARBA" id="ARBA00022553"/>
    </source>
</evidence>
<dbReference type="PANTHER" id="PTHR24421">
    <property type="entry name" value="NITRATE/NITRITE SENSOR PROTEIN NARX-RELATED"/>
    <property type="match status" value="1"/>
</dbReference>
<evidence type="ECO:0000256" key="6">
    <source>
        <dbReference type="ARBA" id="ARBA00022777"/>
    </source>
</evidence>
<feature type="transmembrane region" description="Helical" evidence="10">
    <location>
        <begin position="150"/>
        <end position="168"/>
    </location>
</feature>
<keyword evidence="4" id="KW-0808">Transferase</keyword>
<keyword evidence="10" id="KW-0812">Transmembrane</keyword>
<evidence type="ECO:0000256" key="4">
    <source>
        <dbReference type="ARBA" id="ARBA00022679"/>
    </source>
</evidence>
<evidence type="ECO:0000256" key="10">
    <source>
        <dbReference type="SAM" id="Phobius"/>
    </source>
</evidence>
<dbReference type="Gene3D" id="1.20.5.1930">
    <property type="match status" value="1"/>
</dbReference>
<evidence type="ECO:0000256" key="1">
    <source>
        <dbReference type="ARBA" id="ARBA00000085"/>
    </source>
</evidence>
<dbReference type="CDD" id="cd16917">
    <property type="entry name" value="HATPase_UhpB-NarQ-NarX-like"/>
    <property type="match status" value="1"/>
</dbReference>
<evidence type="ECO:0000256" key="9">
    <source>
        <dbReference type="SAM" id="Coils"/>
    </source>
</evidence>
<sequence>MATTSETTGHESARPGWVQRHRPLLDAAGVAAVSAIAAAAGLGEIWDVLSVLPESVSPWWGFVIAVPAIVCVALKRRYPRTGLAVTTVLAVVALFTVGGIGTMVAFLDLLWTVTLGSTPVGRRRILAGCAAATAAILAMTLVVTGDVRIAVLIGLQLGALLGADYWWATAVAQANELAELHRREAREVVRLAERERDAALQRERDGMARELHDLVAGHVSAMAIRAEAALSNERDPAADGAALRAVRDSSLEAHEALRSMIRVLRAGGGELVVPPRLDRVPAYIDEARRTGLEVSFGGPPAATVPAAVEQLAASVVQESLANCVRHAAGGRVAIDIALDEDALIVRVDSRDGRRLDRPELPGNGSGLTMLAERVRALGGRFDAGPVGAGWSVRASLPVNA</sequence>
<dbReference type="SUPFAM" id="SSF55874">
    <property type="entry name" value="ATPase domain of HSP90 chaperone/DNA topoisomerase II/histidine kinase"/>
    <property type="match status" value="1"/>
</dbReference>
<protein>
    <recommendedName>
        <fullName evidence="2">histidine kinase</fullName>
        <ecNumber evidence="2">2.7.13.3</ecNumber>
    </recommendedName>
</protein>
<keyword evidence="5" id="KW-0547">Nucleotide-binding</keyword>
<dbReference type="RefSeq" id="WP_170296176.1">
    <property type="nucleotide sequence ID" value="NZ_BAAANI010000005.1"/>
</dbReference>
<dbReference type="InterPro" id="IPR011712">
    <property type="entry name" value="Sig_transdc_His_kin_sub3_dim/P"/>
</dbReference>
<feature type="transmembrane region" description="Helical" evidence="10">
    <location>
        <begin position="58"/>
        <end position="74"/>
    </location>
</feature>
<dbReference type="Proteomes" id="UP001589667">
    <property type="component" value="Unassembled WGS sequence"/>
</dbReference>
<keyword evidence="7" id="KW-0067">ATP-binding</keyword>
<dbReference type="PANTHER" id="PTHR24421:SF10">
    <property type="entry name" value="NITRATE_NITRITE SENSOR PROTEIN NARQ"/>
    <property type="match status" value="1"/>
</dbReference>
<comment type="catalytic activity">
    <reaction evidence="1">
        <text>ATP + protein L-histidine = ADP + protein N-phospho-L-histidine.</text>
        <dbReference type="EC" id="2.7.13.3"/>
    </reaction>
</comment>
<feature type="transmembrane region" description="Helical" evidence="10">
    <location>
        <begin position="24"/>
        <end position="46"/>
    </location>
</feature>
<feature type="domain" description="Signal transduction histidine kinase subgroup 3 dimerisation and phosphoacceptor" evidence="11">
    <location>
        <begin position="203"/>
        <end position="266"/>
    </location>
</feature>
<evidence type="ECO:0000313" key="13">
    <source>
        <dbReference type="Proteomes" id="UP001589667"/>
    </source>
</evidence>
<comment type="caution">
    <text evidence="12">The sequence shown here is derived from an EMBL/GenBank/DDBJ whole genome shotgun (WGS) entry which is preliminary data.</text>
</comment>
<evidence type="ECO:0000259" key="11">
    <source>
        <dbReference type="Pfam" id="PF07730"/>
    </source>
</evidence>
<dbReference type="Gene3D" id="3.30.565.10">
    <property type="entry name" value="Histidine kinase-like ATPase, C-terminal domain"/>
    <property type="match status" value="1"/>
</dbReference>
<keyword evidence="13" id="KW-1185">Reference proteome</keyword>
<dbReference type="InterPro" id="IPR036890">
    <property type="entry name" value="HATPase_C_sf"/>
</dbReference>
<dbReference type="EMBL" id="JBHMBL010000004">
    <property type="protein sequence ID" value="MFB9644136.1"/>
    <property type="molecule type" value="Genomic_DNA"/>
</dbReference>
<keyword evidence="10" id="KW-1133">Transmembrane helix</keyword>
<dbReference type="GO" id="GO:0016301">
    <property type="term" value="F:kinase activity"/>
    <property type="evidence" value="ECO:0007669"/>
    <property type="project" value="UniProtKB-KW"/>
</dbReference>
<keyword evidence="9" id="KW-0175">Coiled coil</keyword>
<evidence type="ECO:0000313" key="12">
    <source>
        <dbReference type="EMBL" id="MFB9644136.1"/>
    </source>
</evidence>
<dbReference type="Pfam" id="PF07730">
    <property type="entry name" value="HisKA_3"/>
    <property type="match status" value="1"/>
</dbReference>